<dbReference type="InterPro" id="IPR050360">
    <property type="entry name" value="MFS_Sugar_Transporters"/>
</dbReference>
<dbReference type="PRINTS" id="PR00171">
    <property type="entry name" value="SUGRTRNSPORT"/>
</dbReference>
<feature type="transmembrane region" description="Helical" evidence="8">
    <location>
        <begin position="7"/>
        <end position="32"/>
    </location>
</feature>
<name>A0A292PJM8_9PEZI</name>
<feature type="transmembrane region" description="Helical" evidence="8">
    <location>
        <begin position="311"/>
        <end position="332"/>
    </location>
</feature>
<feature type="transmembrane region" description="Helical" evidence="8">
    <location>
        <begin position="52"/>
        <end position="72"/>
    </location>
</feature>
<organism evidence="10 11">
    <name type="scientific">Tuber aestivum</name>
    <name type="common">summer truffle</name>
    <dbReference type="NCBI Taxonomy" id="59557"/>
    <lineage>
        <taxon>Eukaryota</taxon>
        <taxon>Fungi</taxon>
        <taxon>Dikarya</taxon>
        <taxon>Ascomycota</taxon>
        <taxon>Pezizomycotina</taxon>
        <taxon>Pezizomycetes</taxon>
        <taxon>Pezizales</taxon>
        <taxon>Tuberaceae</taxon>
        <taxon>Tuber</taxon>
    </lineage>
</organism>
<evidence type="ECO:0000256" key="4">
    <source>
        <dbReference type="ARBA" id="ARBA00022692"/>
    </source>
</evidence>
<keyword evidence="6 8" id="KW-0472">Membrane</keyword>
<dbReference type="PROSITE" id="PS00217">
    <property type="entry name" value="SUGAR_TRANSPORT_2"/>
    <property type="match status" value="1"/>
</dbReference>
<feature type="transmembrane region" description="Helical" evidence="8">
    <location>
        <begin position="450"/>
        <end position="469"/>
    </location>
</feature>
<sequence length="535" mass="58827">MVYRVKNIYAICAFAAIGGGLFGFDISSMAGVLGTNAYKNYFGNPQGARQGAITSAMPAGSLAGSLVSSYLGDYFGRKQAIQIGAIIWILGSIVRSREKVLIGVAAYKQVPKMLAFGRIIAGICVGITSTLVPVYQSELAPKEIRGRMVSLQQWAITWGILIQYFVQYGASFYEGGPKNPKQGPAAFRIPWGVQIIPAAILIGGLFFFPESPRWLAVKDKWEQALRVLADVHGNGDLNHPVVLAEYQEIEDVIRFEREEAISSYAELAKPRILKRVILGMSIQMWSQLCGMNVMMYYIVYVMEGAGITDPLLPASIQYIINVVMTIPAIIWMDRWGRRPTLLFGSFAMMSLLLISGSIQGAFGQHQPDPSDAVTWYMVNKETQANAVVACSYLFVATFAITWGPVSWTMPAEVFPNKVRAMAVSLSTASNWACNCGLAFAVPPLLRTINWRMYMIFAAFNGAAFVHMFFTAPETKGITLEEMDDVFDSGRPPWKTRSLVSRLDNLQKDIAAGNVKVDIGAATGLRTEIHQVASKE</sequence>
<dbReference type="NCBIfam" id="TIGR00879">
    <property type="entry name" value="SP"/>
    <property type="match status" value="1"/>
</dbReference>
<dbReference type="PANTHER" id="PTHR48022">
    <property type="entry name" value="PLASTIDIC GLUCOSE TRANSPORTER 4"/>
    <property type="match status" value="1"/>
</dbReference>
<dbReference type="InterPro" id="IPR036259">
    <property type="entry name" value="MFS_trans_sf"/>
</dbReference>
<evidence type="ECO:0000256" key="7">
    <source>
        <dbReference type="RuleBase" id="RU003346"/>
    </source>
</evidence>
<dbReference type="Proteomes" id="UP001412239">
    <property type="component" value="Unassembled WGS sequence"/>
</dbReference>
<keyword evidence="3 7" id="KW-0813">Transport</keyword>
<dbReference type="PROSITE" id="PS00216">
    <property type="entry name" value="SUGAR_TRANSPORT_1"/>
    <property type="match status" value="1"/>
</dbReference>
<dbReference type="InterPro" id="IPR005829">
    <property type="entry name" value="Sugar_transporter_CS"/>
</dbReference>
<dbReference type="EMBL" id="LN891182">
    <property type="protein sequence ID" value="CUS07686.1"/>
    <property type="molecule type" value="Genomic_DNA"/>
</dbReference>
<evidence type="ECO:0000256" key="3">
    <source>
        <dbReference type="ARBA" id="ARBA00022448"/>
    </source>
</evidence>
<keyword evidence="4 8" id="KW-0812">Transmembrane</keyword>
<dbReference type="AlphaFoldDB" id="A0A292PJM8"/>
<comment type="subcellular location">
    <subcellularLocation>
        <location evidence="1">Membrane</location>
        <topology evidence="1">Multi-pass membrane protein</topology>
    </subcellularLocation>
</comment>
<feature type="transmembrane region" description="Helical" evidence="8">
    <location>
        <begin position="276"/>
        <end position="299"/>
    </location>
</feature>
<dbReference type="SUPFAM" id="SSF103473">
    <property type="entry name" value="MFS general substrate transporter"/>
    <property type="match status" value="1"/>
</dbReference>
<evidence type="ECO:0000259" key="9">
    <source>
        <dbReference type="PROSITE" id="PS50850"/>
    </source>
</evidence>
<proteinExistence type="inferred from homology"/>
<accession>A0A292PJM8</accession>
<feature type="transmembrane region" description="Helical" evidence="8">
    <location>
        <begin position="115"/>
        <end position="135"/>
    </location>
</feature>
<dbReference type="GO" id="GO:0016020">
    <property type="term" value="C:membrane"/>
    <property type="evidence" value="ECO:0007669"/>
    <property type="project" value="UniProtKB-SubCell"/>
</dbReference>
<evidence type="ECO:0000256" key="8">
    <source>
        <dbReference type="SAM" id="Phobius"/>
    </source>
</evidence>
<evidence type="ECO:0000256" key="1">
    <source>
        <dbReference type="ARBA" id="ARBA00004141"/>
    </source>
</evidence>
<evidence type="ECO:0000256" key="2">
    <source>
        <dbReference type="ARBA" id="ARBA00010992"/>
    </source>
</evidence>
<feature type="transmembrane region" description="Helical" evidence="8">
    <location>
        <begin position="341"/>
        <end position="362"/>
    </location>
</feature>
<comment type="similarity">
    <text evidence="2 7">Belongs to the major facilitator superfamily. Sugar transporter (TC 2.A.1.1) family.</text>
</comment>
<evidence type="ECO:0000256" key="6">
    <source>
        <dbReference type="ARBA" id="ARBA00023136"/>
    </source>
</evidence>
<evidence type="ECO:0000313" key="11">
    <source>
        <dbReference type="Proteomes" id="UP001412239"/>
    </source>
</evidence>
<keyword evidence="5 8" id="KW-1133">Transmembrane helix</keyword>
<protein>
    <recommendedName>
        <fullName evidence="9">Major facilitator superfamily (MFS) profile domain-containing protein</fullName>
    </recommendedName>
</protein>
<dbReference type="Gene3D" id="1.20.1250.20">
    <property type="entry name" value="MFS general substrate transporter like domains"/>
    <property type="match status" value="1"/>
</dbReference>
<gene>
    <name evidence="10" type="ORF">GSTUAT00008233001</name>
</gene>
<dbReference type="InterPro" id="IPR020846">
    <property type="entry name" value="MFS_dom"/>
</dbReference>
<dbReference type="PANTHER" id="PTHR48022:SF35">
    <property type="entry name" value="MAJOR FACILITATOR SUPERFAMILY (MFS) PROFILE DOMAIN-CONTAINING PROTEIN"/>
    <property type="match status" value="1"/>
</dbReference>
<dbReference type="InterPro" id="IPR003663">
    <property type="entry name" value="Sugar/inositol_transpt"/>
</dbReference>
<feature type="transmembrane region" description="Helical" evidence="8">
    <location>
        <begin position="155"/>
        <end position="173"/>
    </location>
</feature>
<reference evidence="10" key="1">
    <citation type="submission" date="2015-10" db="EMBL/GenBank/DDBJ databases">
        <authorList>
            <person name="Regsiter A."/>
            <person name="william w."/>
        </authorList>
    </citation>
    <scope>NUCLEOTIDE SEQUENCE</scope>
    <source>
        <strain evidence="10">Montdore</strain>
    </source>
</reference>
<dbReference type="CDD" id="cd17356">
    <property type="entry name" value="MFS_HXT"/>
    <property type="match status" value="1"/>
</dbReference>
<evidence type="ECO:0000313" key="10">
    <source>
        <dbReference type="EMBL" id="CUS07686.1"/>
    </source>
</evidence>
<dbReference type="Pfam" id="PF00083">
    <property type="entry name" value="Sugar_tr"/>
    <property type="match status" value="1"/>
</dbReference>
<dbReference type="GO" id="GO:0005351">
    <property type="term" value="F:carbohydrate:proton symporter activity"/>
    <property type="evidence" value="ECO:0007669"/>
    <property type="project" value="TreeGrafter"/>
</dbReference>
<dbReference type="InterPro" id="IPR005828">
    <property type="entry name" value="MFS_sugar_transport-like"/>
</dbReference>
<evidence type="ECO:0000256" key="5">
    <source>
        <dbReference type="ARBA" id="ARBA00022989"/>
    </source>
</evidence>
<keyword evidence="11" id="KW-1185">Reference proteome</keyword>
<feature type="domain" description="Major facilitator superfamily (MFS) profile" evidence="9">
    <location>
        <begin position="11"/>
        <end position="475"/>
    </location>
</feature>
<dbReference type="PROSITE" id="PS50850">
    <property type="entry name" value="MFS"/>
    <property type="match status" value="1"/>
</dbReference>
<feature type="transmembrane region" description="Helical" evidence="8">
    <location>
        <begin position="185"/>
        <end position="208"/>
    </location>
</feature>
<dbReference type="FunFam" id="1.20.1250.20:FF:000026">
    <property type="entry name" value="MFS quinate transporter QutD"/>
    <property type="match status" value="1"/>
</dbReference>
<feature type="transmembrane region" description="Helical" evidence="8">
    <location>
        <begin position="382"/>
        <end position="402"/>
    </location>
</feature>